<sequence>MTGIIKHISFARKWLDKAEDRFRAGDVLEGELLLTLAESESRKAWEVSVASRKGKIKKRSKISLSPGLVTVIGLIFVLVIVGIFTYLNLFPLSGEDYKLSLEDYRQERTLDLHKREGPHLINVKLTVDN</sequence>
<reference evidence="2 3" key="1">
    <citation type="journal article" date="2009" name="PLoS ONE">
        <title>Genome analysis of the anaerobic thermohalophilic bacterium Halothermothrix orenii.</title>
        <authorList>
            <person name="Mavromatis K."/>
            <person name="Ivanova N."/>
            <person name="Anderson I."/>
            <person name="Lykidis A."/>
            <person name="Hooper S.D."/>
            <person name="Sun H."/>
            <person name="Kunin V."/>
            <person name="Lapidus A."/>
            <person name="Hugenholtz P."/>
            <person name="Patel B."/>
            <person name="Kyrpides N.C."/>
        </authorList>
    </citation>
    <scope>NUCLEOTIDE SEQUENCE [LARGE SCALE GENOMIC DNA]</scope>
    <source>
        <strain evidence="3">H 168 / OCM 544 / DSM 9562</strain>
    </source>
</reference>
<feature type="transmembrane region" description="Helical" evidence="1">
    <location>
        <begin position="62"/>
        <end position="87"/>
    </location>
</feature>
<name>B8CYZ9_HALOH</name>
<gene>
    <name evidence="2" type="ordered locus">Hore_17690</name>
</gene>
<dbReference type="AlphaFoldDB" id="B8CYZ9"/>
<keyword evidence="1" id="KW-1133">Transmembrane helix</keyword>
<dbReference type="STRING" id="373903.Hore_17690"/>
<keyword evidence="3" id="KW-1185">Reference proteome</keyword>
<evidence type="ECO:0000256" key="1">
    <source>
        <dbReference type="SAM" id="Phobius"/>
    </source>
</evidence>
<evidence type="ECO:0000313" key="3">
    <source>
        <dbReference type="Proteomes" id="UP000000719"/>
    </source>
</evidence>
<accession>B8CYZ9</accession>
<proteinExistence type="predicted"/>
<dbReference type="KEGG" id="hor:Hore_17690"/>
<evidence type="ECO:0000313" key="2">
    <source>
        <dbReference type="EMBL" id="ACL70518.1"/>
    </source>
</evidence>
<protein>
    <submittedName>
        <fullName evidence="2">Uncharacterized protein</fullName>
    </submittedName>
</protein>
<keyword evidence="1" id="KW-0472">Membrane</keyword>
<dbReference type="HOGENOM" id="CLU_1945776_0_0_9"/>
<keyword evidence="1" id="KW-0812">Transmembrane</keyword>
<dbReference type="OrthoDB" id="1629525at2"/>
<dbReference type="Proteomes" id="UP000000719">
    <property type="component" value="Chromosome"/>
</dbReference>
<organism evidence="2 3">
    <name type="scientific">Halothermothrix orenii (strain H 168 / OCM 544 / DSM 9562)</name>
    <dbReference type="NCBI Taxonomy" id="373903"/>
    <lineage>
        <taxon>Bacteria</taxon>
        <taxon>Bacillati</taxon>
        <taxon>Bacillota</taxon>
        <taxon>Clostridia</taxon>
        <taxon>Halanaerobiales</taxon>
        <taxon>Halothermotrichaceae</taxon>
        <taxon>Halothermothrix</taxon>
    </lineage>
</organism>
<dbReference type="RefSeq" id="WP_015923488.1">
    <property type="nucleotide sequence ID" value="NC_011899.1"/>
</dbReference>
<dbReference type="EMBL" id="CP001098">
    <property type="protein sequence ID" value="ACL70518.1"/>
    <property type="molecule type" value="Genomic_DNA"/>
</dbReference>